<proteinExistence type="predicted"/>
<dbReference type="FunCoup" id="H2AP50">
    <property type="interactions" value="35"/>
</dbReference>
<keyword evidence="3" id="KW-1185">Reference proteome</keyword>
<evidence type="ECO:0000313" key="2">
    <source>
        <dbReference type="EMBL" id="CCF56150.1"/>
    </source>
</evidence>
<sequence>MFFNSVRRTTRTYICWVCLEEEEITKETEFSWISHSCGCNLQIHKACYLKWFYNSMDKIFIQRVVPGRSSDNALIDVRKECLLRIIDKHRSFQVNKHIWNLFPLPIKLLTKPYYRLLNTVFLYPQGTLFGTYLQSIENAQDILLELPKSKKCPQCRKRDFIPASTAFIQESLSLSIAYKIDMIIQNVFGVVLTAGTILNPRKLFFKLGLHQLRVIFPESFLKILLNISTTRALDVFSETANGLHSISTYNKFIVYGFPFFLASLITPNNTFINELHWIYPIILSLRVKAYNGKVKTNIMSACLLSSKVLIWLFDNFLNPFLFKRFIKSMYESADFKSLGSLLFGSTEEWYNYFTQSEGYNQLFRSMIWPFLGNFAGSHIYDLIVWLQGKTGISLNLEASHDEYKMIFNFSGCVLLAFVYKLVHIHFIRVRLKELRELTLVVEQAVKE</sequence>
<dbReference type="GeneID" id="13886247"/>
<accession>H2AP50</accession>
<feature type="transmembrane region" description="Helical" evidence="1">
    <location>
        <begin position="406"/>
        <end position="427"/>
    </location>
</feature>
<dbReference type="KEGG" id="kaf:KAFR_0A07160"/>
<dbReference type="eggNOG" id="ENOG502RQF8">
    <property type="taxonomic scope" value="Eukaryota"/>
</dbReference>
<organism evidence="2 3">
    <name type="scientific">Kazachstania africana (strain ATCC 22294 / BCRC 22015 / CBS 2517 / CECT 1963 / NBRC 1671 / NRRL Y-8276)</name>
    <name type="common">Yeast</name>
    <name type="synonym">Kluyveromyces africanus</name>
    <dbReference type="NCBI Taxonomy" id="1071382"/>
    <lineage>
        <taxon>Eukaryota</taxon>
        <taxon>Fungi</taxon>
        <taxon>Dikarya</taxon>
        <taxon>Ascomycota</taxon>
        <taxon>Saccharomycotina</taxon>
        <taxon>Saccharomycetes</taxon>
        <taxon>Saccharomycetales</taxon>
        <taxon>Saccharomycetaceae</taxon>
        <taxon>Kazachstania</taxon>
    </lineage>
</organism>
<evidence type="ECO:0000256" key="1">
    <source>
        <dbReference type="SAM" id="Phobius"/>
    </source>
</evidence>
<keyword evidence="1" id="KW-0472">Membrane</keyword>
<dbReference type="Proteomes" id="UP000005220">
    <property type="component" value="Chromosome 1"/>
</dbReference>
<dbReference type="AlphaFoldDB" id="H2AP50"/>
<dbReference type="HOGENOM" id="CLU_636401_0_0_1"/>
<dbReference type="OrthoDB" id="4070369at2759"/>
<evidence type="ECO:0000313" key="3">
    <source>
        <dbReference type="Proteomes" id="UP000005220"/>
    </source>
</evidence>
<reference evidence="2 3" key="1">
    <citation type="journal article" date="2011" name="Proc. Natl. Acad. Sci. U.S.A.">
        <title>Evolutionary erosion of yeast sex chromosomes by mating-type switching accidents.</title>
        <authorList>
            <person name="Gordon J.L."/>
            <person name="Armisen D."/>
            <person name="Proux-Wera E."/>
            <person name="Oheigeartaigh S.S."/>
            <person name="Byrne K.P."/>
            <person name="Wolfe K.H."/>
        </authorList>
    </citation>
    <scope>NUCLEOTIDE SEQUENCE [LARGE SCALE GENOMIC DNA]</scope>
    <source>
        <strain evidence="3">ATCC 22294 / BCRC 22015 / CBS 2517 / CECT 1963 / NBRC 1671 / NRRL Y-8276</strain>
    </source>
</reference>
<gene>
    <name evidence="2" type="primary">KAFR0A07160</name>
    <name evidence="2" type="ORF">KAFR_0A07160</name>
</gene>
<dbReference type="InParanoid" id="H2AP50"/>
<protein>
    <submittedName>
        <fullName evidence="2">Uncharacterized protein</fullName>
    </submittedName>
</protein>
<dbReference type="RefSeq" id="XP_003955285.1">
    <property type="nucleotide sequence ID" value="XM_003955236.1"/>
</dbReference>
<keyword evidence="1" id="KW-0812">Transmembrane</keyword>
<dbReference type="EMBL" id="HE650821">
    <property type="protein sequence ID" value="CCF56150.1"/>
    <property type="molecule type" value="Genomic_DNA"/>
</dbReference>
<keyword evidence="1" id="KW-1133">Transmembrane helix</keyword>
<name>H2AP50_KAZAF</name>